<feature type="region of interest" description="Disordered" evidence="2">
    <location>
        <begin position="493"/>
        <end position="521"/>
    </location>
</feature>
<keyword evidence="4" id="KW-1185">Reference proteome</keyword>
<dbReference type="PANTHER" id="PTHR15665">
    <property type="entry name" value="ASTEROID PROTEIN"/>
    <property type="match status" value="1"/>
</dbReference>
<name>A0AAD5YVK1_9AGAR</name>
<evidence type="ECO:0000256" key="1">
    <source>
        <dbReference type="ARBA" id="ARBA00007398"/>
    </source>
</evidence>
<dbReference type="AlphaFoldDB" id="A0AAD5YVK1"/>
<comment type="caution">
    <text evidence="3">The sequence shown here is derived from an EMBL/GenBank/DDBJ whole genome shotgun (WGS) entry which is preliminary data.</text>
</comment>
<evidence type="ECO:0000256" key="2">
    <source>
        <dbReference type="SAM" id="MobiDB-lite"/>
    </source>
</evidence>
<dbReference type="InterPro" id="IPR026832">
    <property type="entry name" value="Asteroid"/>
</dbReference>
<accession>A0AAD5YVK1</accession>
<evidence type="ECO:0000313" key="4">
    <source>
        <dbReference type="Proteomes" id="UP001213000"/>
    </source>
</evidence>
<proteinExistence type="inferred from homology"/>
<dbReference type="InterPro" id="IPR029060">
    <property type="entry name" value="PIN-like_dom_sf"/>
</dbReference>
<organism evidence="3 4">
    <name type="scientific">Leucocoprinus birnbaumii</name>
    <dbReference type="NCBI Taxonomy" id="56174"/>
    <lineage>
        <taxon>Eukaryota</taxon>
        <taxon>Fungi</taxon>
        <taxon>Dikarya</taxon>
        <taxon>Basidiomycota</taxon>
        <taxon>Agaricomycotina</taxon>
        <taxon>Agaricomycetes</taxon>
        <taxon>Agaricomycetidae</taxon>
        <taxon>Agaricales</taxon>
        <taxon>Agaricineae</taxon>
        <taxon>Agaricaceae</taxon>
        <taxon>Leucocoprinus</taxon>
    </lineage>
</organism>
<dbReference type="EMBL" id="JANIEX010000065">
    <property type="protein sequence ID" value="KAJ3574538.1"/>
    <property type="molecule type" value="Genomic_DNA"/>
</dbReference>
<evidence type="ECO:0000313" key="3">
    <source>
        <dbReference type="EMBL" id="KAJ3574538.1"/>
    </source>
</evidence>
<dbReference type="Proteomes" id="UP001213000">
    <property type="component" value="Unassembled WGS sequence"/>
</dbReference>
<reference evidence="3" key="1">
    <citation type="submission" date="2022-07" db="EMBL/GenBank/DDBJ databases">
        <title>Genome Sequence of Leucocoprinus birnbaumii.</title>
        <authorList>
            <person name="Buettner E."/>
        </authorList>
    </citation>
    <scope>NUCLEOTIDE SEQUENCE</scope>
    <source>
        <strain evidence="3">VT141</strain>
    </source>
</reference>
<dbReference type="SUPFAM" id="SSF88723">
    <property type="entry name" value="PIN domain-like"/>
    <property type="match status" value="1"/>
</dbReference>
<evidence type="ECO:0008006" key="5">
    <source>
        <dbReference type="Google" id="ProtNLM"/>
    </source>
</evidence>
<gene>
    <name evidence="3" type="ORF">NP233_g1704</name>
</gene>
<protein>
    <recommendedName>
        <fullName evidence="5">Asteroid domain-containing protein</fullName>
    </recommendedName>
</protein>
<dbReference type="PANTHER" id="PTHR15665:SF1">
    <property type="entry name" value="PROTEIN ASTEROID HOMOLOG 1"/>
    <property type="match status" value="1"/>
</dbReference>
<feature type="region of interest" description="Disordered" evidence="2">
    <location>
        <begin position="794"/>
        <end position="824"/>
    </location>
</feature>
<comment type="similarity">
    <text evidence="1">Belongs to the asteroid family.</text>
</comment>
<dbReference type="Gene3D" id="3.40.50.1010">
    <property type="entry name" value="5'-nuclease"/>
    <property type="match status" value="1"/>
</dbReference>
<sequence length="834" mass="93358">MGVHGLATYLREHTRILSKNVKFTSDSEDLVPVVVDGWSFIYQLYQDSKLPWVYGGENPDFARVISQVVEAWTRLRLKIYFVFDGACPDIKIPTVITRLSQSHVQPALLFFRTSSTSRTTSRFLHETRILPPLSYSACIYTLEKLAENNEALEIHYADEEGDPYSVELAGRVGGYVVGNDSDFVILNAPGYQGYIPLDDMVWESAELQQSLLVDDGPGDDFQTVSKPKSKKKHVVPFGRGILPPGDATDLRLSCTVYHPDALASQLNLPVTLLPLLGALVGNDFTHQSDSDRRSFQSLFFDKRLTVVQRIENAAAAMRSVLSPTTPRKKNKHQVGSVMDLIDRTVNLLLSRLFTPLGSGEVDSIVEKVVTAALQYAINKPEGDSPLWPTGICALHEPDVCAFLPLMSRRVVEESHGVDGETPALIQSAVLREHYIQAYRNGIFSPKLMDVLNTATSWPRLFLETPDLETVSRSITRHLRMWIYSILDDSLGLPLPEEEPYQTESVTETRSQEAEEDEDEDELIDVVESDSEEERTDFLAPLKGELKRLHVSDDDATETDGPLSVVSQRSNRIGTPKVTEYVRRGTRIAAEVVQVTPLHDLLSSISYTVPEDSVDAEEIISLVQKPIEERFTVFLRILESDLPSVRQISPEYLHPVLAIRWIARCLHQRELETGSREREKEKWTSHEAKCLFAAFASWTPSSTSESYAVVGNEFPPIHDRNVQLSAQVLTVLETVEHLTQTLMLTTLVPSVAHCFSGRLFHAFLSGSQALPDNSSEVEVMWRACQDDLLEAFREDRTRRKEKKTRKGQSAAVAVVPKKKQGGRSGGFAVLASLDE</sequence>